<sequence length="98" mass="9584">MELPISGQEEAQLLNPPFAHALATPAAVTGSASRPWCQLVAVAQGDGSARLVCNTSSSATSSSANTSSASNSSGDNSSDDDGSANNEDGESGLLGTGA</sequence>
<dbReference type="EMBL" id="BLLF01002229">
    <property type="protein sequence ID" value="GFH23255.1"/>
    <property type="molecule type" value="Genomic_DNA"/>
</dbReference>
<proteinExistence type="predicted"/>
<name>A0A699ZMQ3_HAELA</name>
<dbReference type="AlphaFoldDB" id="A0A699ZMQ3"/>
<organism evidence="2 3">
    <name type="scientific">Haematococcus lacustris</name>
    <name type="common">Green alga</name>
    <name type="synonym">Haematococcus pluvialis</name>
    <dbReference type="NCBI Taxonomy" id="44745"/>
    <lineage>
        <taxon>Eukaryota</taxon>
        <taxon>Viridiplantae</taxon>
        <taxon>Chlorophyta</taxon>
        <taxon>core chlorophytes</taxon>
        <taxon>Chlorophyceae</taxon>
        <taxon>CS clade</taxon>
        <taxon>Chlamydomonadales</taxon>
        <taxon>Haematococcaceae</taxon>
        <taxon>Haematococcus</taxon>
    </lineage>
</organism>
<gene>
    <name evidence="2" type="ORF">HaLaN_20846</name>
</gene>
<reference evidence="2 3" key="1">
    <citation type="submission" date="2020-02" db="EMBL/GenBank/DDBJ databases">
        <title>Draft genome sequence of Haematococcus lacustris strain NIES-144.</title>
        <authorList>
            <person name="Morimoto D."/>
            <person name="Nakagawa S."/>
            <person name="Yoshida T."/>
            <person name="Sawayama S."/>
        </authorList>
    </citation>
    <scope>NUCLEOTIDE SEQUENCE [LARGE SCALE GENOMIC DNA]</scope>
    <source>
        <strain evidence="2 3">NIES-144</strain>
    </source>
</reference>
<dbReference type="Proteomes" id="UP000485058">
    <property type="component" value="Unassembled WGS sequence"/>
</dbReference>
<feature type="compositionally biased region" description="Low complexity" evidence="1">
    <location>
        <begin position="54"/>
        <end position="76"/>
    </location>
</feature>
<protein>
    <submittedName>
        <fullName evidence="2">Uncharacterized protein</fullName>
    </submittedName>
</protein>
<feature type="region of interest" description="Disordered" evidence="1">
    <location>
        <begin position="54"/>
        <end position="98"/>
    </location>
</feature>
<accession>A0A699ZMQ3</accession>
<evidence type="ECO:0000313" key="3">
    <source>
        <dbReference type="Proteomes" id="UP000485058"/>
    </source>
</evidence>
<evidence type="ECO:0000256" key="1">
    <source>
        <dbReference type="SAM" id="MobiDB-lite"/>
    </source>
</evidence>
<feature type="compositionally biased region" description="Acidic residues" evidence="1">
    <location>
        <begin position="77"/>
        <end position="90"/>
    </location>
</feature>
<feature type="non-terminal residue" evidence="2">
    <location>
        <position position="1"/>
    </location>
</feature>
<evidence type="ECO:0000313" key="2">
    <source>
        <dbReference type="EMBL" id="GFH23255.1"/>
    </source>
</evidence>
<comment type="caution">
    <text evidence="2">The sequence shown here is derived from an EMBL/GenBank/DDBJ whole genome shotgun (WGS) entry which is preliminary data.</text>
</comment>
<keyword evidence="3" id="KW-1185">Reference proteome</keyword>